<evidence type="ECO:0000256" key="3">
    <source>
        <dbReference type="SAM" id="SignalP"/>
    </source>
</evidence>
<protein>
    <recommendedName>
        <fullName evidence="4">Imelysin-like domain-containing protein</fullName>
    </recommendedName>
</protein>
<dbReference type="Proteomes" id="UP001157961">
    <property type="component" value="Unassembled WGS sequence"/>
</dbReference>
<keyword evidence="6" id="KW-1185">Reference proteome</keyword>
<evidence type="ECO:0000259" key="4">
    <source>
        <dbReference type="Pfam" id="PF09375"/>
    </source>
</evidence>
<name>A0ABY1NCY4_9RHOB</name>
<feature type="chain" id="PRO_5045266780" description="Imelysin-like domain-containing protein" evidence="3">
    <location>
        <begin position="19"/>
        <end position="338"/>
    </location>
</feature>
<organism evidence="5 6">
    <name type="scientific">Shimia sagamensis</name>
    <dbReference type="NCBI Taxonomy" id="1566352"/>
    <lineage>
        <taxon>Bacteria</taxon>
        <taxon>Pseudomonadati</taxon>
        <taxon>Pseudomonadota</taxon>
        <taxon>Alphaproteobacteria</taxon>
        <taxon>Rhodobacterales</taxon>
        <taxon>Roseobacteraceae</taxon>
    </lineage>
</organism>
<proteinExistence type="predicted"/>
<accession>A0ABY1NCY4</accession>
<evidence type="ECO:0000313" key="5">
    <source>
        <dbReference type="EMBL" id="SMP04750.1"/>
    </source>
</evidence>
<keyword evidence="2 3" id="KW-0732">Signal</keyword>
<dbReference type="InterPro" id="IPR038352">
    <property type="entry name" value="Imelysin_sf"/>
</dbReference>
<gene>
    <name evidence="5" type="ORF">SAMN06265373_101485</name>
</gene>
<dbReference type="CDD" id="cd14659">
    <property type="entry name" value="Imelysin-like_IPPA"/>
    <property type="match status" value="1"/>
</dbReference>
<dbReference type="InterPro" id="IPR018976">
    <property type="entry name" value="Imelysin-like"/>
</dbReference>
<comment type="caution">
    <text evidence="5">The sequence shown here is derived from an EMBL/GenBank/DDBJ whole genome shotgun (WGS) entry which is preliminary data.</text>
</comment>
<dbReference type="InterPro" id="IPR034984">
    <property type="entry name" value="Imelysin-like_IPPA"/>
</dbReference>
<dbReference type="EMBL" id="FXTY01000001">
    <property type="protein sequence ID" value="SMP04750.1"/>
    <property type="molecule type" value="Genomic_DNA"/>
</dbReference>
<dbReference type="Pfam" id="PF09375">
    <property type="entry name" value="Peptidase_M75"/>
    <property type="match status" value="1"/>
</dbReference>
<evidence type="ECO:0000313" key="6">
    <source>
        <dbReference type="Proteomes" id="UP001157961"/>
    </source>
</evidence>
<reference evidence="5 6" key="1">
    <citation type="submission" date="2017-05" db="EMBL/GenBank/DDBJ databases">
        <authorList>
            <person name="Varghese N."/>
            <person name="Submissions S."/>
        </authorList>
    </citation>
    <scope>NUCLEOTIDE SEQUENCE [LARGE SCALE GENOMIC DNA]</scope>
    <source>
        <strain evidence="5 6">DSM 29734</strain>
    </source>
</reference>
<sequence>MRLLALTTSLLLAQPAWALDPAALVDTAIDEHILPGFTALSEATGALKNTAAEDCASNSSALREAFHEGFDAWMAVSHLRFGPTEEEERAFSLAFWPDTKGFTPKSLSKLITSEDPAALDAEAFAEVSIAAHGFFALEFLLYDERIQTLGSDAYRCTLIQAVTNDIDRNANAILADWQNGYAELMRTPSKDGRYTTDLAAVAELFKTLDTGLQFNEEARLGRPLGTFDKPRPLRAETRRSERSLQNITVSLTSLEQLAAILSAQTPTPAKSLNGAFSLALGHATELEDDPTFAGVANIQGRLRVEILQQYIGNIRSFVLLELGPALDVTAGFNALDGD</sequence>
<dbReference type="RefSeq" id="WP_283424339.1">
    <property type="nucleotide sequence ID" value="NZ_FXTY01000001.1"/>
</dbReference>
<evidence type="ECO:0000256" key="1">
    <source>
        <dbReference type="ARBA" id="ARBA00004196"/>
    </source>
</evidence>
<evidence type="ECO:0000256" key="2">
    <source>
        <dbReference type="ARBA" id="ARBA00022729"/>
    </source>
</evidence>
<dbReference type="Gene3D" id="1.20.1420.20">
    <property type="entry name" value="M75 peptidase, HXXE motif"/>
    <property type="match status" value="1"/>
</dbReference>
<comment type="subcellular location">
    <subcellularLocation>
        <location evidence="1">Cell envelope</location>
    </subcellularLocation>
</comment>
<feature type="signal peptide" evidence="3">
    <location>
        <begin position="1"/>
        <end position="18"/>
    </location>
</feature>
<feature type="domain" description="Imelysin-like" evidence="4">
    <location>
        <begin position="33"/>
        <end position="309"/>
    </location>
</feature>